<sequence>MTGFTLGLAIEIVVALLLVTTIGYCFVLNKRLVRLRADENVLRATIGELITATEIAERAILGLKAAAADCDQTLGRRLTAAEGVCAALDRRLEAGSDVVRRISAIAIAAEQRAPAAAAPVAPAPVAVASEAPAPVQEAGARGLQQAAAEAAERLAAFRRPRQGAAA</sequence>
<protein>
    <submittedName>
        <fullName evidence="3">Chemotaxis protein</fullName>
    </submittedName>
</protein>
<dbReference type="EMBL" id="JADZLT010000040">
    <property type="protein sequence ID" value="MBH0236873.1"/>
    <property type="molecule type" value="Genomic_DNA"/>
</dbReference>
<evidence type="ECO:0000259" key="2">
    <source>
        <dbReference type="Pfam" id="PF20072"/>
    </source>
</evidence>
<evidence type="ECO:0000313" key="3">
    <source>
        <dbReference type="EMBL" id="MBH0236873.1"/>
    </source>
</evidence>
<evidence type="ECO:0000313" key="4">
    <source>
        <dbReference type="Proteomes" id="UP000631694"/>
    </source>
</evidence>
<dbReference type="Pfam" id="PF20072">
    <property type="entry name" value="DUF6468"/>
    <property type="match status" value="1"/>
</dbReference>
<organism evidence="3 4">
    <name type="scientific">Methylobrevis albus</name>
    <dbReference type="NCBI Taxonomy" id="2793297"/>
    <lineage>
        <taxon>Bacteria</taxon>
        <taxon>Pseudomonadati</taxon>
        <taxon>Pseudomonadota</taxon>
        <taxon>Alphaproteobacteria</taxon>
        <taxon>Hyphomicrobiales</taxon>
        <taxon>Pleomorphomonadaceae</taxon>
        <taxon>Methylobrevis</taxon>
    </lineage>
</organism>
<reference evidence="3" key="1">
    <citation type="submission" date="2020-12" db="EMBL/GenBank/DDBJ databases">
        <title>Methylobrevis albus sp. nov., isolated from fresh water lack sediment.</title>
        <authorList>
            <person name="Zou Q."/>
        </authorList>
    </citation>
    <scope>NUCLEOTIDE SEQUENCE</scope>
    <source>
        <strain evidence="3">L22</strain>
    </source>
</reference>
<dbReference type="Proteomes" id="UP000631694">
    <property type="component" value="Unassembled WGS sequence"/>
</dbReference>
<feature type="domain" description="DUF6468" evidence="2">
    <location>
        <begin position="35"/>
        <end position="109"/>
    </location>
</feature>
<gene>
    <name evidence="3" type="ORF">I5731_03470</name>
</gene>
<proteinExistence type="predicted"/>
<keyword evidence="1" id="KW-0812">Transmembrane</keyword>
<dbReference type="AlphaFoldDB" id="A0A931MWF6"/>
<accession>A0A931MWF6</accession>
<keyword evidence="4" id="KW-1185">Reference proteome</keyword>
<feature type="transmembrane region" description="Helical" evidence="1">
    <location>
        <begin position="6"/>
        <end position="27"/>
    </location>
</feature>
<dbReference type="RefSeq" id="WP_197309966.1">
    <property type="nucleotide sequence ID" value="NZ_JADZLT010000040.1"/>
</dbReference>
<dbReference type="InterPro" id="IPR045531">
    <property type="entry name" value="DUF6468"/>
</dbReference>
<keyword evidence="1" id="KW-1133">Transmembrane helix</keyword>
<evidence type="ECO:0000256" key="1">
    <source>
        <dbReference type="SAM" id="Phobius"/>
    </source>
</evidence>
<name>A0A931MWF6_9HYPH</name>
<keyword evidence="1" id="KW-0472">Membrane</keyword>
<comment type="caution">
    <text evidence="3">The sequence shown here is derived from an EMBL/GenBank/DDBJ whole genome shotgun (WGS) entry which is preliminary data.</text>
</comment>